<dbReference type="SUPFAM" id="SSF46689">
    <property type="entry name" value="Homeodomain-like"/>
    <property type="match status" value="1"/>
</dbReference>
<keyword evidence="3" id="KW-0804">Transcription</keyword>
<protein>
    <submittedName>
        <fullName evidence="6">AraC-like DNA-binding protein</fullName>
    </submittedName>
</protein>
<feature type="domain" description="HTH araC/xylS-type" evidence="5">
    <location>
        <begin position="273"/>
        <end position="371"/>
    </location>
</feature>
<name>A0ABQ6YFZ4_9NOCA</name>
<evidence type="ECO:0000256" key="4">
    <source>
        <dbReference type="SAM" id="MobiDB-lite"/>
    </source>
</evidence>
<dbReference type="PANTHER" id="PTHR46796:SF6">
    <property type="entry name" value="ARAC SUBFAMILY"/>
    <property type="match status" value="1"/>
</dbReference>
<dbReference type="EMBL" id="VMSD01000011">
    <property type="protein sequence ID" value="KAF0842513.1"/>
    <property type="molecule type" value="Genomic_DNA"/>
</dbReference>
<evidence type="ECO:0000313" key="7">
    <source>
        <dbReference type="Proteomes" id="UP000798951"/>
    </source>
</evidence>
<sequence>MRINAGVHETDERPGDGREVLGERRRGHAEGRSGDAEPDLSGSPDTWQSVGEPRRREAACLLDVAGRGGGGGVELRGPRDVNRLAFGCRVRADEDFTATLWTSSTGSVLAARLRTSNITAEREGNADHDHYGRYLQLSLVIGGRVALEQRGSRAIAAPGQAFAICLDRPFRSVLSRGDAAAVDVLHLYVSIGALTAWGLEPAAAGGQVWALSGAAVAALLLARDLACGATSPAHLGIAARIDEIVFRSAVVALLERDLAGAAIEMSAEEYLRRRAIDIIDRGFTDPGMNPDAVAQLLHVSRRTLFRAFELQGLSVAGLIRTRRLVDAATALGENSRSIREIAETCGFRTADQFSRAFRAEYGVTPAAYRTARRRDALAAHCDRRALAHTTRSAL</sequence>
<dbReference type="InterPro" id="IPR018062">
    <property type="entry name" value="HTH_AraC-typ_CS"/>
</dbReference>
<reference evidence="6 7" key="1">
    <citation type="submission" date="2019-07" db="EMBL/GenBank/DDBJ databases">
        <title>Genomic Encyclopedia of Type Strains, Phase IV (KMG-IV): sequencing the most valuable type-strain genomes for metagenomic binning, comparative biology and taxonomic classification.</title>
        <authorList>
            <person name="Goeker M."/>
        </authorList>
    </citation>
    <scope>NUCLEOTIDE SEQUENCE [LARGE SCALE GENOMIC DNA]</scope>
    <source>
        <strain evidence="6 7">DSM 44831</strain>
    </source>
</reference>
<proteinExistence type="predicted"/>
<evidence type="ECO:0000256" key="1">
    <source>
        <dbReference type="ARBA" id="ARBA00023015"/>
    </source>
</evidence>
<dbReference type="InterPro" id="IPR018060">
    <property type="entry name" value="HTH_AraC"/>
</dbReference>
<dbReference type="PANTHER" id="PTHR46796">
    <property type="entry name" value="HTH-TYPE TRANSCRIPTIONAL ACTIVATOR RHAS-RELATED"/>
    <property type="match status" value="1"/>
</dbReference>
<comment type="caution">
    <text evidence="6">The sequence shown here is derived from an EMBL/GenBank/DDBJ whole genome shotgun (WGS) entry which is preliminary data.</text>
</comment>
<feature type="compositionally biased region" description="Basic and acidic residues" evidence="4">
    <location>
        <begin position="8"/>
        <end position="35"/>
    </location>
</feature>
<keyword evidence="1" id="KW-0805">Transcription regulation</keyword>
<dbReference type="PROSITE" id="PS01124">
    <property type="entry name" value="HTH_ARAC_FAMILY_2"/>
    <property type="match status" value="1"/>
</dbReference>
<dbReference type="Gene3D" id="1.10.10.60">
    <property type="entry name" value="Homeodomain-like"/>
    <property type="match status" value="1"/>
</dbReference>
<gene>
    <name evidence="6" type="ORF">FNL39_11194</name>
</gene>
<dbReference type="PROSITE" id="PS00041">
    <property type="entry name" value="HTH_ARAC_FAMILY_1"/>
    <property type="match status" value="1"/>
</dbReference>
<dbReference type="InterPro" id="IPR020449">
    <property type="entry name" value="Tscrpt_reg_AraC-type_HTH"/>
</dbReference>
<dbReference type="Pfam" id="PF12833">
    <property type="entry name" value="HTH_18"/>
    <property type="match status" value="1"/>
</dbReference>
<dbReference type="Proteomes" id="UP000798951">
    <property type="component" value="Unassembled WGS sequence"/>
</dbReference>
<keyword evidence="2" id="KW-0238">DNA-binding</keyword>
<evidence type="ECO:0000259" key="5">
    <source>
        <dbReference type="PROSITE" id="PS01124"/>
    </source>
</evidence>
<keyword evidence="7" id="KW-1185">Reference proteome</keyword>
<accession>A0ABQ6YFZ4</accession>
<dbReference type="PRINTS" id="PR00032">
    <property type="entry name" value="HTHARAC"/>
</dbReference>
<evidence type="ECO:0000313" key="6">
    <source>
        <dbReference type="EMBL" id="KAF0842513.1"/>
    </source>
</evidence>
<dbReference type="InterPro" id="IPR050204">
    <property type="entry name" value="AraC_XylS_family_regulators"/>
</dbReference>
<dbReference type="SMART" id="SM00342">
    <property type="entry name" value="HTH_ARAC"/>
    <property type="match status" value="1"/>
</dbReference>
<feature type="region of interest" description="Disordered" evidence="4">
    <location>
        <begin position="1"/>
        <end position="53"/>
    </location>
</feature>
<organism evidence="6 7">
    <name type="scientific">Nocardia caishijiensis</name>
    <dbReference type="NCBI Taxonomy" id="184756"/>
    <lineage>
        <taxon>Bacteria</taxon>
        <taxon>Bacillati</taxon>
        <taxon>Actinomycetota</taxon>
        <taxon>Actinomycetes</taxon>
        <taxon>Mycobacteriales</taxon>
        <taxon>Nocardiaceae</taxon>
        <taxon>Nocardia</taxon>
    </lineage>
</organism>
<evidence type="ECO:0000256" key="2">
    <source>
        <dbReference type="ARBA" id="ARBA00023125"/>
    </source>
</evidence>
<dbReference type="InterPro" id="IPR009057">
    <property type="entry name" value="Homeodomain-like_sf"/>
</dbReference>
<evidence type="ECO:0000256" key="3">
    <source>
        <dbReference type="ARBA" id="ARBA00023163"/>
    </source>
</evidence>